<dbReference type="InterPro" id="IPR057247">
    <property type="entry name" value="CARBOXYPEPT_ZN_2"/>
</dbReference>
<comment type="cofactor">
    <cofactor evidence="1">
        <name>Zn(2+)</name>
        <dbReference type="ChEBI" id="CHEBI:29105"/>
    </cofactor>
</comment>
<evidence type="ECO:0000259" key="11">
    <source>
        <dbReference type="PROSITE" id="PS52035"/>
    </source>
</evidence>
<dbReference type="CDD" id="cd11308">
    <property type="entry name" value="Peptidase_M14NE-CP-C_like"/>
    <property type="match status" value="1"/>
</dbReference>
<comment type="caution">
    <text evidence="12">The sequence shown here is derived from an EMBL/GenBank/DDBJ whole genome shotgun (WGS) entry which is preliminary data.</text>
</comment>
<feature type="domain" description="Peptidase M14" evidence="11">
    <location>
        <begin position="1"/>
        <end position="215"/>
    </location>
</feature>
<dbReference type="SMART" id="SM00631">
    <property type="entry name" value="Zn_pept"/>
    <property type="match status" value="1"/>
</dbReference>
<keyword evidence="7" id="KW-0325">Glycoprotein</keyword>
<dbReference type="EMBL" id="CAJOBP010028394">
    <property type="protein sequence ID" value="CAF4634769.1"/>
    <property type="molecule type" value="Genomic_DNA"/>
</dbReference>
<keyword evidence="10" id="KW-1133">Transmembrane helix</keyword>
<dbReference type="GO" id="GO:0004181">
    <property type="term" value="F:metallocarboxypeptidase activity"/>
    <property type="evidence" value="ECO:0007669"/>
    <property type="project" value="InterPro"/>
</dbReference>
<dbReference type="GO" id="GO:0016485">
    <property type="term" value="P:protein processing"/>
    <property type="evidence" value="ECO:0007669"/>
    <property type="project" value="TreeGrafter"/>
</dbReference>
<evidence type="ECO:0000256" key="2">
    <source>
        <dbReference type="ARBA" id="ARBA00005988"/>
    </source>
</evidence>
<dbReference type="Proteomes" id="UP000663873">
    <property type="component" value="Unassembled WGS sequence"/>
</dbReference>
<feature type="region of interest" description="Disordered" evidence="9">
    <location>
        <begin position="404"/>
        <end position="442"/>
    </location>
</feature>
<dbReference type="AlphaFoldDB" id="A0A821EDR9"/>
<keyword evidence="10" id="KW-0812">Transmembrane</keyword>
<gene>
    <name evidence="12" type="ORF">UJA718_LOCUS32782</name>
</gene>
<comment type="similarity">
    <text evidence="2 8">Belongs to the peptidase M14 family.</text>
</comment>
<keyword evidence="4" id="KW-0479">Metal-binding</keyword>
<proteinExistence type="inferred from homology"/>
<evidence type="ECO:0000256" key="7">
    <source>
        <dbReference type="ARBA" id="ARBA00023180"/>
    </source>
</evidence>
<dbReference type="SUPFAM" id="SSF53187">
    <property type="entry name" value="Zn-dependent exopeptidases"/>
    <property type="match status" value="1"/>
</dbReference>
<dbReference type="GO" id="GO:0008270">
    <property type="term" value="F:zinc ion binding"/>
    <property type="evidence" value="ECO:0007669"/>
    <property type="project" value="InterPro"/>
</dbReference>
<sequence length="442" mass="50155">MPTMNPDGFEYEYKQSQHGQGLGRLNAHKVDLNRNFPKVELLPSTNENGKGVGVPKQALYNSKSYLEELTKTQVNLEPEVRAVMHWSLIYPFVLSANLHGGALVANYPFDSQIKDVARKESKSPDDETFKMLAKTYSFAHPKMHKGNACVRFYDGITNGASWYVIDGGMQDWSYTYTSDMQITIELGCDKYPDEANLKSYWDDNKGALLAYITQVTRGIRGFVFDSKTKMPLSGVIIHVHGIQHNVSTSRDGDFFRILTPGIYDITVDRIGYQSETKQSILVGSQSSTYIEFKLKRKNFYDDNDKQGPYSNVTSTVYNRTKGVFSSFVNLTSSNVRTLYHHSKDFILHQQLFLIIAGISALVLAIVFATVVIYLRFCQGSTVRRDTGFQRYELLLQDEHDLPRIQRNNGKKSTRNGRPMSSESDDDEDETLFSSKIKKVIVP</sequence>
<dbReference type="Gene3D" id="3.40.630.10">
    <property type="entry name" value="Zn peptidases"/>
    <property type="match status" value="1"/>
</dbReference>
<evidence type="ECO:0000256" key="1">
    <source>
        <dbReference type="ARBA" id="ARBA00001947"/>
    </source>
</evidence>
<dbReference type="Gene3D" id="2.60.40.1120">
    <property type="entry name" value="Carboxypeptidase-like, regulatory domain"/>
    <property type="match status" value="1"/>
</dbReference>
<dbReference type="PANTHER" id="PTHR11532">
    <property type="entry name" value="PROTEASE M14 CARBOXYPEPTIDASE"/>
    <property type="match status" value="1"/>
</dbReference>
<keyword evidence="3" id="KW-0645">Protease</keyword>
<dbReference type="GO" id="GO:0006518">
    <property type="term" value="P:peptide metabolic process"/>
    <property type="evidence" value="ECO:0007669"/>
    <property type="project" value="TreeGrafter"/>
</dbReference>
<evidence type="ECO:0000256" key="10">
    <source>
        <dbReference type="SAM" id="Phobius"/>
    </source>
</evidence>
<evidence type="ECO:0000256" key="8">
    <source>
        <dbReference type="PROSITE-ProRule" id="PRU01379"/>
    </source>
</evidence>
<evidence type="ECO:0000256" key="6">
    <source>
        <dbReference type="ARBA" id="ARBA00022833"/>
    </source>
</evidence>
<evidence type="ECO:0000256" key="3">
    <source>
        <dbReference type="ARBA" id="ARBA00022645"/>
    </source>
</evidence>
<evidence type="ECO:0000256" key="4">
    <source>
        <dbReference type="ARBA" id="ARBA00022723"/>
    </source>
</evidence>
<dbReference type="PROSITE" id="PS00133">
    <property type="entry name" value="CARBOXYPEPT_ZN_2"/>
    <property type="match status" value="1"/>
</dbReference>
<dbReference type="PANTHER" id="PTHR11532:SF62">
    <property type="entry name" value="CARBOXYPEPTIDASE D"/>
    <property type="match status" value="1"/>
</dbReference>
<protein>
    <recommendedName>
        <fullName evidence="11">Peptidase M14 domain-containing protein</fullName>
    </recommendedName>
</protein>
<reference evidence="12" key="1">
    <citation type="submission" date="2021-02" db="EMBL/GenBank/DDBJ databases">
        <authorList>
            <person name="Nowell W R."/>
        </authorList>
    </citation>
    <scope>NUCLEOTIDE SEQUENCE</scope>
</reference>
<dbReference type="InterPro" id="IPR000834">
    <property type="entry name" value="Peptidase_M14"/>
</dbReference>
<dbReference type="PROSITE" id="PS52035">
    <property type="entry name" value="PEPTIDASE_M14"/>
    <property type="match status" value="1"/>
</dbReference>
<evidence type="ECO:0000313" key="13">
    <source>
        <dbReference type="Proteomes" id="UP000663873"/>
    </source>
</evidence>
<keyword evidence="5" id="KW-0378">Hydrolase</keyword>
<dbReference type="Pfam" id="PF13620">
    <property type="entry name" value="CarboxypepD_reg"/>
    <property type="match status" value="1"/>
</dbReference>
<keyword evidence="13" id="KW-1185">Reference proteome</keyword>
<dbReference type="Pfam" id="PF00246">
    <property type="entry name" value="Peptidase_M14"/>
    <property type="match status" value="1"/>
</dbReference>
<keyword evidence="3" id="KW-0121">Carboxypeptidase</keyword>
<keyword evidence="10" id="KW-0472">Membrane</keyword>
<organism evidence="12 13">
    <name type="scientific">Rotaria socialis</name>
    <dbReference type="NCBI Taxonomy" id="392032"/>
    <lineage>
        <taxon>Eukaryota</taxon>
        <taxon>Metazoa</taxon>
        <taxon>Spiralia</taxon>
        <taxon>Gnathifera</taxon>
        <taxon>Rotifera</taxon>
        <taxon>Eurotatoria</taxon>
        <taxon>Bdelloidea</taxon>
        <taxon>Philodinida</taxon>
        <taxon>Philodinidae</taxon>
        <taxon>Rotaria</taxon>
    </lineage>
</organism>
<keyword evidence="6" id="KW-0862">Zinc</keyword>
<evidence type="ECO:0000256" key="5">
    <source>
        <dbReference type="ARBA" id="ARBA00022801"/>
    </source>
</evidence>
<feature type="active site" description="Proton donor/acceptor" evidence="8">
    <location>
        <position position="185"/>
    </location>
</feature>
<dbReference type="SUPFAM" id="SSF49464">
    <property type="entry name" value="Carboxypeptidase regulatory domain-like"/>
    <property type="match status" value="1"/>
</dbReference>
<accession>A0A821EDR9</accession>
<name>A0A821EDR9_9BILA</name>
<dbReference type="GO" id="GO:0005615">
    <property type="term" value="C:extracellular space"/>
    <property type="evidence" value="ECO:0007669"/>
    <property type="project" value="TreeGrafter"/>
</dbReference>
<evidence type="ECO:0000256" key="9">
    <source>
        <dbReference type="SAM" id="MobiDB-lite"/>
    </source>
</evidence>
<dbReference type="InterPro" id="IPR008969">
    <property type="entry name" value="CarboxyPept-like_regulatory"/>
</dbReference>
<feature type="transmembrane region" description="Helical" evidence="10">
    <location>
        <begin position="351"/>
        <end position="374"/>
    </location>
</feature>
<evidence type="ECO:0000313" key="12">
    <source>
        <dbReference type="EMBL" id="CAF4634769.1"/>
    </source>
</evidence>
<dbReference type="InterPro" id="IPR050753">
    <property type="entry name" value="Peptidase_M14_domain"/>
</dbReference>